<keyword evidence="9" id="KW-1185">Reference proteome</keyword>
<accession>A0AAE1QCK0</accession>
<dbReference type="PANTHER" id="PTHR46273">
    <property type="entry name" value="MYOSUPPRESSIN RECEPTOR 1, ISOFORM B-RELATED"/>
    <property type="match status" value="1"/>
</dbReference>
<organism evidence="8 9">
    <name type="scientific">Petrolisthes manimaculis</name>
    <dbReference type="NCBI Taxonomy" id="1843537"/>
    <lineage>
        <taxon>Eukaryota</taxon>
        <taxon>Metazoa</taxon>
        <taxon>Ecdysozoa</taxon>
        <taxon>Arthropoda</taxon>
        <taxon>Crustacea</taxon>
        <taxon>Multicrustacea</taxon>
        <taxon>Malacostraca</taxon>
        <taxon>Eumalacostraca</taxon>
        <taxon>Eucarida</taxon>
        <taxon>Decapoda</taxon>
        <taxon>Pleocyemata</taxon>
        <taxon>Anomura</taxon>
        <taxon>Galatheoidea</taxon>
        <taxon>Porcellanidae</taxon>
        <taxon>Petrolisthes</taxon>
    </lineage>
</organism>
<dbReference type="EMBL" id="JAWZYT010000460">
    <property type="protein sequence ID" value="KAK4323218.1"/>
    <property type="molecule type" value="Genomic_DNA"/>
</dbReference>
<dbReference type="GO" id="GO:0008528">
    <property type="term" value="F:G protein-coupled peptide receptor activity"/>
    <property type="evidence" value="ECO:0007669"/>
    <property type="project" value="InterPro"/>
</dbReference>
<evidence type="ECO:0000256" key="5">
    <source>
        <dbReference type="ARBA" id="ARBA00023136"/>
    </source>
</evidence>
<dbReference type="InterPro" id="IPR000276">
    <property type="entry name" value="GPCR_Rhodpsn"/>
</dbReference>
<evidence type="ECO:0000256" key="4">
    <source>
        <dbReference type="ARBA" id="ARBA00022989"/>
    </source>
</evidence>
<evidence type="ECO:0000259" key="7">
    <source>
        <dbReference type="PROSITE" id="PS50262"/>
    </source>
</evidence>
<dbReference type="InterPro" id="IPR019427">
    <property type="entry name" value="7TM_GPCR_serpentine_rcpt_Srw"/>
</dbReference>
<reference evidence="8" key="1">
    <citation type="submission" date="2023-11" db="EMBL/GenBank/DDBJ databases">
        <title>Genome assemblies of two species of porcelain crab, Petrolisthes cinctipes and Petrolisthes manimaculis (Anomura: Porcellanidae).</title>
        <authorList>
            <person name="Angst P."/>
        </authorList>
    </citation>
    <scope>NUCLEOTIDE SEQUENCE</scope>
    <source>
        <strain evidence="8">PB745_02</strain>
        <tissue evidence="8">Gill</tissue>
    </source>
</reference>
<feature type="transmembrane region" description="Helical" evidence="6">
    <location>
        <begin position="129"/>
        <end position="154"/>
    </location>
</feature>
<dbReference type="PROSITE" id="PS50262">
    <property type="entry name" value="G_PROTEIN_RECEP_F1_2"/>
    <property type="match status" value="1"/>
</dbReference>
<dbReference type="SUPFAM" id="SSF81321">
    <property type="entry name" value="Family A G protein-coupled receptor-like"/>
    <property type="match status" value="1"/>
</dbReference>
<dbReference type="PRINTS" id="PR00237">
    <property type="entry name" value="GPCRRHODOPSN"/>
</dbReference>
<feature type="transmembrane region" description="Helical" evidence="6">
    <location>
        <begin position="66"/>
        <end position="89"/>
    </location>
</feature>
<keyword evidence="4 6" id="KW-1133">Transmembrane helix</keyword>
<comment type="subcellular location">
    <subcellularLocation>
        <location evidence="1">Membrane</location>
    </subcellularLocation>
</comment>
<proteinExistence type="inferred from homology"/>
<gene>
    <name evidence="8" type="ORF">Pmani_006069</name>
</gene>
<comment type="caution">
    <text evidence="8">The sequence shown here is derived from an EMBL/GenBank/DDBJ whole genome shotgun (WGS) entry which is preliminary data.</text>
</comment>
<evidence type="ECO:0000313" key="9">
    <source>
        <dbReference type="Proteomes" id="UP001292094"/>
    </source>
</evidence>
<dbReference type="Gene3D" id="1.20.1070.10">
    <property type="entry name" value="Rhodopsin 7-helix transmembrane proteins"/>
    <property type="match status" value="1"/>
</dbReference>
<dbReference type="InterPro" id="IPR053219">
    <property type="entry name" value="GPCR_Dmsr-1"/>
</dbReference>
<protein>
    <recommendedName>
        <fullName evidence="7">G-protein coupled receptors family 1 profile domain-containing protein</fullName>
    </recommendedName>
</protein>
<evidence type="ECO:0000313" key="8">
    <source>
        <dbReference type="EMBL" id="KAK4323218.1"/>
    </source>
</evidence>
<sequence length="221" mass="25645">MFLCTLPRARVAVLASYFVSPVLSIPNYMAYSIHQYRDERTNSSLYHVNFSEWAKSYDGLLQRVNFWLHGVLIKLVPCLLLSILIYFIIRAMYTAKRRKENLIKMGTPSMETEKKIPRMEKLTEKTTRMLLVVLLLFLATELPQGILSFLSGIYGPSFFTKCYLHWGEIMDLLALINSAVNFLLYYIMSHQFRVTFRCLLYPPPPINLSPRMPGETVSTQL</sequence>
<dbReference type="Proteomes" id="UP001292094">
    <property type="component" value="Unassembled WGS sequence"/>
</dbReference>
<dbReference type="AlphaFoldDB" id="A0AAE1QCK0"/>
<keyword evidence="3 6" id="KW-0812">Transmembrane</keyword>
<feature type="transmembrane region" description="Helical" evidence="6">
    <location>
        <begin position="166"/>
        <end position="187"/>
    </location>
</feature>
<name>A0AAE1QCK0_9EUCA</name>
<evidence type="ECO:0000256" key="2">
    <source>
        <dbReference type="ARBA" id="ARBA00010663"/>
    </source>
</evidence>
<evidence type="ECO:0000256" key="6">
    <source>
        <dbReference type="SAM" id="Phobius"/>
    </source>
</evidence>
<feature type="domain" description="G-protein coupled receptors family 1 profile" evidence="7">
    <location>
        <begin position="1"/>
        <end position="185"/>
    </location>
</feature>
<dbReference type="InterPro" id="IPR017452">
    <property type="entry name" value="GPCR_Rhodpsn_7TM"/>
</dbReference>
<keyword evidence="5 6" id="KW-0472">Membrane</keyword>
<dbReference type="GO" id="GO:0005886">
    <property type="term" value="C:plasma membrane"/>
    <property type="evidence" value="ECO:0007669"/>
    <property type="project" value="TreeGrafter"/>
</dbReference>
<evidence type="ECO:0000256" key="1">
    <source>
        <dbReference type="ARBA" id="ARBA00004370"/>
    </source>
</evidence>
<evidence type="ECO:0000256" key="3">
    <source>
        <dbReference type="ARBA" id="ARBA00022692"/>
    </source>
</evidence>
<dbReference type="Pfam" id="PF10324">
    <property type="entry name" value="7TM_GPCR_Srw"/>
    <property type="match status" value="1"/>
</dbReference>
<dbReference type="PANTHER" id="PTHR46273:SF4">
    <property type="entry name" value="AT19640P"/>
    <property type="match status" value="1"/>
</dbReference>
<comment type="similarity">
    <text evidence="2">Belongs to the G-protein coupled receptor 1 family.</text>
</comment>